<feature type="signal peptide" evidence="5">
    <location>
        <begin position="1"/>
        <end position="20"/>
    </location>
</feature>
<keyword evidence="2 5" id="KW-0732">Signal</keyword>
<dbReference type="Pfam" id="PF13517">
    <property type="entry name" value="FG-GAP_3"/>
    <property type="match status" value="1"/>
</dbReference>
<dbReference type="Gene3D" id="3.40.710.10">
    <property type="entry name" value="DD-peptidase/beta-lactamase superfamily"/>
    <property type="match status" value="1"/>
</dbReference>
<dbReference type="PROSITE" id="PS51318">
    <property type="entry name" value="TAT"/>
    <property type="match status" value="1"/>
</dbReference>
<dbReference type="InterPro" id="IPR000871">
    <property type="entry name" value="Beta-lactam_class-A"/>
</dbReference>
<evidence type="ECO:0000256" key="3">
    <source>
        <dbReference type="ARBA" id="ARBA00030171"/>
    </source>
</evidence>
<feature type="chain" id="PRO_5045938552" description="Beta-lactamase" evidence="5">
    <location>
        <begin position="21"/>
        <end position="656"/>
    </location>
</feature>
<dbReference type="PANTHER" id="PTHR35333:SF3">
    <property type="entry name" value="BETA-LACTAMASE-TYPE TRANSPEPTIDASE FOLD CONTAINING PROTEIN"/>
    <property type="match status" value="1"/>
</dbReference>
<feature type="region of interest" description="Disordered" evidence="4">
    <location>
        <begin position="396"/>
        <end position="415"/>
    </location>
</feature>
<evidence type="ECO:0000313" key="8">
    <source>
        <dbReference type="Proteomes" id="UP001381003"/>
    </source>
</evidence>
<dbReference type="PANTHER" id="PTHR35333">
    <property type="entry name" value="BETA-LACTAMASE"/>
    <property type="match status" value="1"/>
</dbReference>
<evidence type="ECO:0000256" key="1">
    <source>
        <dbReference type="ARBA" id="ARBA00018879"/>
    </source>
</evidence>
<dbReference type="InterPro" id="IPR045155">
    <property type="entry name" value="Beta-lactam_cat"/>
</dbReference>
<evidence type="ECO:0000256" key="5">
    <source>
        <dbReference type="SAM" id="SignalP"/>
    </source>
</evidence>
<dbReference type="Gene3D" id="2.130.10.130">
    <property type="entry name" value="Integrin alpha, N-terminal"/>
    <property type="match status" value="1"/>
</dbReference>
<dbReference type="InterPro" id="IPR013517">
    <property type="entry name" value="FG-GAP"/>
</dbReference>
<proteinExistence type="predicted"/>
<evidence type="ECO:0000256" key="4">
    <source>
        <dbReference type="SAM" id="MobiDB-lite"/>
    </source>
</evidence>
<keyword evidence="8" id="KW-1185">Reference proteome</keyword>
<dbReference type="InterPro" id="IPR012338">
    <property type="entry name" value="Beta-lactam/transpept-like"/>
</dbReference>
<dbReference type="InterPro" id="IPR006311">
    <property type="entry name" value="TAT_signal"/>
</dbReference>
<sequence length="656" mass="69163">MSHRRAVLTALALSTSVALAAAPATAVPGDVTAPQPVELDVICDGIGADTVTVTGDLADGGTAKIERGPLRVVGRPGFTGTDADGDRVAVAPSGTGTTCTVQEPTRDEALDEVLPRAQAAKAAPTGDVTGALTFTVTVDDSVAKATRGVDSTTAAQAALPFESELRRYLGSRPGAVGVAVRLPGTGRSWTYTKTSSRNVTASIVKVQIMSAVMIKAQEAGRGLTSWEKSKIVPMIRYSDNNATTALFDHIGGRAGLDRAGSRLGMTQTYADPYNHWGLTSTTAFDQARLMEHYARPSSVLSYSNRVYGLSQMRQVTASQDWGVSAGPPAGTVALKNGWLPRTDGWHVNSIGWSNYGSADYTIGVLTHDDPGSMGTQISTIEGVSRIVYKNRLSLLPSTPPAQRGPRGDLDGDGRVDLMGTSGTGRVYVMKGNGSDDFGGKTLVKSALSDATWFGHAGDVNRDGRSDVLVRRGDGRLQLMYATSTGQLGVLKTIATGWGSYTDIASGLDVDGNGRLDVVNRKVGGYVDHYELSDSGTLKRVRSMGRPARYYPNVELVQDVDGDGRDDLRGIASGGRMRTWTSQGTSWSQTAATSTGWDTYRTVLVPGDVNGSSTHQDDIVAVLPSGRGRVWYGATGGGHTSSYRVLSEGLGNLPFLF</sequence>
<evidence type="ECO:0000256" key="2">
    <source>
        <dbReference type="ARBA" id="ARBA00022729"/>
    </source>
</evidence>
<dbReference type="SUPFAM" id="SSF69318">
    <property type="entry name" value="Integrin alpha N-terminal domain"/>
    <property type="match status" value="1"/>
</dbReference>
<reference evidence="7 8" key="1">
    <citation type="submission" date="2022-09" db="EMBL/GenBank/DDBJ databases">
        <title>Complete genome sequence of Janibacter terrae strain COS04-44, PCL-degrading bacteria isolated from oil spilled coast.</title>
        <authorList>
            <person name="Park H."/>
            <person name="Kim J.Y."/>
            <person name="An S.H."/>
            <person name="Lee C.M."/>
            <person name="Weon H.-Y."/>
        </authorList>
    </citation>
    <scope>NUCLEOTIDE SEQUENCE [LARGE SCALE GENOMIC DNA]</scope>
    <source>
        <strain evidence="7 8">COS04-44</strain>
    </source>
</reference>
<dbReference type="RefSeq" id="WP_338537501.1">
    <property type="nucleotide sequence ID" value="NZ_CP104874.1"/>
</dbReference>
<feature type="compositionally biased region" description="Basic and acidic residues" evidence="4">
    <location>
        <begin position="405"/>
        <end position="415"/>
    </location>
</feature>
<evidence type="ECO:0000313" key="7">
    <source>
        <dbReference type="EMBL" id="WWF03896.1"/>
    </source>
</evidence>
<protein>
    <recommendedName>
        <fullName evidence="1">Beta-lactamase</fullName>
    </recommendedName>
    <alternativeName>
        <fullName evidence="3">Penicillinase</fullName>
    </alternativeName>
</protein>
<name>A0ABZ2F9P8_9MICO</name>
<dbReference type="Pfam" id="PF13354">
    <property type="entry name" value="Beta-lactamase2"/>
    <property type="match status" value="1"/>
</dbReference>
<gene>
    <name evidence="7" type="ORF">N5P18_09235</name>
</gene>
<feature type="domain" description="Beta-lactamase class A catalytic" evidence="6">
    <location>
        <begin position="234"/>
        <end position="366"/>
    </location>
</feature>
<dbReference type="InterPro" id="IPR028994">
    <property type="entry name" value="Integrin_alpha_N"/>
</dbReference>
<organism evidence="7 8">
    <name type="scientific">Janibacter terrae</name>
    <dbReference type="NCBI Taxonomy" id="103817"/>
    <lineage>
        <taxon>Bacteria</taxon>
        <taxon>Bacillati</taxon>
        <taxon>Actinomycetota</taxon>
        <taxon>Actinomycetes</taxon>
        <taxon>Micrococcales</taxon>
        <taxon>Intrasporangiaceae</taxon>
        <taxon>Janibacter</taxon>
    </lineage>
</organism>
<dbReference type="Proteomes" id="UP001381003">
    <property type="component" value="Chromosome"/>
</dbReference>
<accession>A0ABZ2F9P8</accession>
<dbReference type="EMBL" id="CP104874">
    <property type="protein sequence ID" value="WWF03896.1"/>
    <property type="molecule type" value="Genomic_DNA"/>
</dbReference>
<evidence type="ECO:0000259" key="6">
    <source>
        <dbReference type="Pfam" id="PF13354"/>
    </source>
</evidence>
<dbReference type="SUPFAM" id="SSF56601">
    <property type="entry name" value="beta-lactamase/transpeptidase-like"/>
    <property type="match status" value="1"/>
</dbReference>